<dbReference type="KEGG" id="ahel:Q31a_52570"/>
<reference evidence="3 4" key="1">
    <citation type="submission" date="2019-02" db="EMBL/GenBank/DDBJ databases">
        <title>Deep-cultivation of Planctomycetes and their phenomic and genomic characterization uncovers novel biology.</title>
        <authorList>
            <person name="Wiegand S."/>
            <person name="Jogler M."/>
            <person name="Boedeker C."/>
            <person name="Pinto D."/>
            <person name="Vollmers J."/>
            <person name="Rivas-Marin E."/>
            <person name="Kohn T."/>
            <person name="Peeters S.H."/>
            <person name="Heuer A."/>
            <person name="Rast P."/>
            <person name="Oberbeckmann S."/>
            <person name="Bunk B."/>
            <person name="Jeske O."/>
            <person name="Meyerdierks A."/>
            <person name="Storesund J.E."/>
            <person name="Kallscheuer N."/>
            <person name="Luecker S."/>
            <person name="Lage O.M."/>
            <person name="Pohl T."/>
            <person name="Merkel B.J."/>
            <person name="Hornburger P."/>
            <person name="Mueller R.-W."/>
            <person name="Bruemmer F."/>
            <person name="Labrenz M."/>
            <person name="Spormann A.M."/>
            <person name="Op den Camp H."/>
            <person name="Overmann J."/>
            <person name="Amann R."/>
            <person name="Jetten M.S.M."/>
            <person name="Mascher T."/>
            <person name="Medema M.H."/>
            <person name="Devos D.P."/>
            <person name="Kaster A.-K."/>
            <person name="Ovreas L."/>
            <person name="Rohde M."/>
            <person name="Galperin M.Y."/>
            <person name="Jogler C."/>
        </authorList>
    </citation>
    <scope>NUCLEOTIDE SEQUENCE [LARGE SCALE GENOMIC DNA]</scope>
    <source>
        <strain evidence="3 4">Q31a</strain>
    </source>
</reference>
<dbReference type="AlphaFoldDB" id="A0A518GEA5"/>
<evidence type="ECO:0000313" key="3">
    <source>
        <dbReference type="EMBL" id="QDV26878.1"/>
    </source>
</evidence>
<keyword evidence="2" id="KW-1133">Transmembrane helix</keyword>
<sequence>MTNPKSKADRLFEQSTQWLSRTIAVVILMLAPGLAGRYLDERLQTTWLTPAGFGIGIALATIFLLTLASKLIPAAGGTALPPDPPAAPDLDEWPQPGEPRRPSDSGDSGDSGDGSDGSDGSDGC</sequence>
<protein>
    <submittedName>
        <fullName evidence="3">F0F1-ATPase subunit (ATPase_gene1)</fullName>
    </submittedName>
</protein>
<evidence type="ECO:0000313" key="4">
    <source>
        <dbReference type="Proteomes" id="UP000318017"/>
    </source>
</evidence>
<proteinExistence type="predicted"/>
<keyword evidence="2" id="KW-0812">Transmembrane</keyword>
<evidence type="ECO:0000256" key="1">
    <source>
        <dbReference type="SAM" id="MobiDB-lite"/>
    </source>
</evidence>
<evidence type="ECO:0000256" key="2">
    <source>
        <dbReference type="SAM" id="Phobius"/>
    </source>
</evidence>
<name>A0A518GEA5_9BACT</name>
<dbReference type="EMBL" id="CP036298">
    <property type="protein sequence ID" value="QDV26878.1"/>
    <property type="molecule type" value="Genomic_DNA"/>
</dbReference>
<keyword evidence="2" id="KW-0472">Membrane</keyword>
<keyword evidence="4" id="KW-1185">Reference proteome</keyword>
<dbReference type="OrthoDB" id="288695at2"/>
<feature type="compositionally biased region" description="Gly residues" evidence="1">
    <location>
        <begin position="109"/>
        <end position="124"/>
    </location>
</feature>
<accession>A0A518GEA5</accession>
<dbReference type="Proteomes" id="UP000318017">
    <property type="component" value="Chromosome"/>
</dbReference>
<feature type="region of interest" description="Disordered" evidence="1">
    <location>
        <begin position="75"/>
        <end position="124"/>
    </location>
</feature>
<organism evidence="3 4">
    <name type="scientific">Aureliella helgolandensis</name>
    <dbReference type="NCBI Taxonomy" id="2527968"/>
    <lineage>
        <taxon>Bacteria</taxon>
        <taxon>Pseudomonadati</taxon>
        <taxon>Planctomycetota</taxon>
        <taxon>Planctomycetia</taxon>
        <taxon>Pirellulales</taxon>
        <taxon>Pirellulaceae</taxon>
        <taxon>Aureliella</taxon>
    </lineage>
</organism>
<feature type="transmembrane region" description="Helical" evidence="2">
    <location>
        <begin position="18"/>
        <end position="35"/>
    </location>
</feature>
<gene>
    <name evidence="3" type="ORF">Q31a_52570</name>
</gene>
<dbReference type="RefSeq" id="WP_145083400.1">
    <property type="nucleotide sequence ID" value="NZ_CP036298.1"/>
</dbReference>
<feature type="transmembrane region" description="Helical" evidence="2">
    <location>
        <begin position="47"/>
        <end position="68"/>
    </location>
</feature>